<dbReference type="GO" id="GO:0016020">
    <property type="term" value="C:membrane"/>
    <property type="evidence" value="ECO:0007669"/>
    <property type="project" value="InterPro"/>
</dbReference>
<dbReference type="Proteomes" id="UP000292564">
    <property type="component" value="Unassembled WGS sequence"/>
</dbReference>
<keyword evidence="7" id="KW-0966">Cell projection</keyword>
<evidence type="ECO:0000313" key="8">
    <source>
        <dbReference type="Proteomes" id="UP000292564"/>
    </source>
</evidence>
<keyword evidence="7" id="KW-0969">Cilium</keyword>
<keyword evidence="3 6" id="KW-0812">Transmembrane</keyword>
<organism evidence="7 8">
    <name type="scientific">Krasilnikovia cinnamomea</name>
    <dbReference type="NCBI Taxonomy" id="349313"/>
    <lineage>
        <taxon>Bacteria</taxon>
        <taxon>Bacillati</taxon>
        <taxon>Actinomycetota</taxon>
        <taxon>Actinomycetes</taxon>
        <taxon>Micromonosporales</taxon>
        <taxon>Micromonosporaceae</taxon>
        <taxon>Krasilnikovia</taxon>
    </lineage>
</organism>
<accession>A0A4Q7ZHZ9</accession>
<dbReference type="Pfam" id="PF04347">
    <property type="entry name" value="FliO"/>
    <property type="match status" value="1"/>
</dbReference>
<dbReference type="GO" id="GO:0044781">
    <property type="term" value="P:bacterial-type flagellum organization"/>
    <property type="evidence" value="ECO:0007669"/>
    <property type="project" value="InterPro"/>
</dbReference>
<keyword evidence="5 6" id="KW-0472">Membrane</keyword>
<keyword evidence="2" id="KW-1003">Cell membrane</keyword>
<name>A0A4Q7ZHZ9_9ACTN</name>
<evidence type="ECO:0000256" key="2">
    <source>
        <dbReference type="ARBA" id="ARBA00022475"/>
    </source>
</evidence>
<dbReference type="InterPro" id="IPR022781">
    <property type="entry name" value="Flagellar_biosynth_FliO"/>
</dbReference>
<dbReference type="OrthoDB" id="5191841at2"/>
<evidence type="ECO:0000256" key="4">
    <source>
        <dbReference type="ARBA" id="ARBA00022989"/>
    </source>
</evidence>
<dbReference type="RefSeq" id="WP_130509395.1">
    <property type="nucleotide sequence ID" value="NZ_SHKY01000001.1"/>
</dbReference>
<sequence>MIELVLRIGFSLLIVFGLMWGLAKVVRRPLTGRHRTPNLAVLDRQQLARGAVVTVVQVADKALILGVTDQYVSLLGETALGPFEPVPPVHTKKRDPVSLEQDVTLPPVHTKKRDPVALRPEATLADVTLPADLAVRHRGGRLDGSLLSPSTWRATMEFLRDRTSRR</sequence>
<dbReference type="EMBL" id="SHKY01000001">
    <property type="protein sequence ID" value="RZU50470.1"/>
    <property type="molecule type" value="Genomic_DNA"/>
</dbReference>
<keyword evidence="7" id="KW-0282">Flagellum</keyword>
<proteinExistence type="predicted"/>
<keyword evidence="8" id="KW-1185">Reference proteome</keyword>
<evidence type="ECO:0000256" key="6">
    <source>
        <dbReference type="SAM" id="Phobius"/>
    </source>
</evidence>
<evidence type="ECO:0000313" key="7">
    <source>
        <dbReference type="EMBL" id="RZU50470.1"/>
    </source>
</evidence>
<evidence type="ECO:0000256" key="1">
    <source>
        <dbReference type="ARBA" id="ARBA00004236"/>
    </source>
</evidence>
<feature type="transmembrane region" description="Helical" evidence="6">
    <location>
        <begin position="6"/>
        <end position="26"/>
    </location>
</feature>
<evidence type="ECO:0000256" key="3">
    <source>
        <dbReference type="ARBA" id="ARBA00022692"/>
    </source>
</evidence>
<evidence type="ECO:0000256" key="5">
    <source>
        <dbReference type="ARBA" id="ARBA00023136"/>
    </source>
</evidence>
<keyword evidence="4 6" id="KW-1133">Transmembrane helix</keyword>
<reference evidence="7 8" key="1">
    <citation type="submission" date="2019-02" db="EMBL/GenBank/DDBJ databases">
        <title>Sequencing the genomes of 1000 actinobacteria strains.</title>
        <authorList>
            <person name="Klenk H.-P."/>
        </authorList>
    </citation>
    <scope>NUCLEOTIDE SEQUENCE [LARGE SCALE GENOMIC DNA]</scope>
    <source>
        <strain evidence="7 8">DSM 45162</strain>
    </source>
</reference>
<protein>
    <submittedName>
        <fullName evidence="7">Flagellar protein FliO/FliZ</fullName>
    </submittedName>
</protein>
<comment type="subcellular location">
    <subcellularLocation>
        <location evidence="1">Cell membrane</location>
    </subcellularLocation>
</comment>
<gene>
    <name evidence="7" type="ORF">EV385_2242</name>
</gene>
<comment type="caution">
    <text evidence="7">The sequence shown here is derived from an EMBL/GenBank/DDBJ whole genome shotgun (WGS) entry which is preliminary data.</text>
</comment>
<dbReference type="AlphaFoldDB" id="A0A4Q7ZHZ9"/>